<dbReference type="Gene3D" id="3.40.50.300">
    <property type="entry name" value="P-loop containing nucleotide triphosphate hydrolases"/>
    <property type="match status" value="1"/>
</dbReference>
<dbReference type="Pfam" id="PF18052">
    <property type="entry name" value="Rx_N"/>
    <property type="match status" value="1"/>
</dbReference>
<evidence type="ECO:0000259" key="10">
    <source>
        <dbReference type="Pfam" id="PF25019"/>
    </source>
</evidence>
<keyword evidence="6" id="KW-0067">ATP-binding</keyword>
<dbReference type="InterPro" id="IPR002182">
    <property type="entry name" value="NB-ARC"/>
</dbReference>
<comment type="similarity">
    <text evidence="1">Belongs to the disease resistance NB-LRR family.</text>
</comment>
<reference evidence="11" key="1">
    <citation type="submission" date="2022-08" db="EMBL/GenBank/DDBJ databases">
        <authorList>
            <person name="Marques A."/>
        </authorList>
    </citation>
    <scope>NUCLEOTIDE SEQUENCE</scope>
    <source>
        <strain evidence="11">RhyPub2mFocal</strain>
        <tissue evidence="11">Leaves</tissue>
    </source>
</reference>
<sequence length="1100" mass="124174">MKISLLTWMQTTKLLILMNFKTWMLAAICFALTKISDKLFDLFVSNIPSNIANFPTEASARGELKKLCDRADRIRARLHDAEQNRRIEAKSVLLWLSELRSIAFEAEDLNEEFEARVRTREASRWYCRGVKNRIDEIDERYNAIYNDKKSLRELNEAPDIPGTRRAVSILTTISNSSETASLEGNLRLHGRHRENELLRRLLLQDSNNNRFPPVISITGEGGIGKTALAQSAFNHPEISEHFKPLIWISLSAKTDPVETIKRIIEAINGTNCNLLTLDVLQRTLQQLLRGKKFLLVLDGVYTGTNDILLWDPVWIPLGTAHSGSKVLATTRNQTTAQYMGSSEPVSLTRLNSNFLWLVLKDEAFPQMSTFDPVPENLESIGKEIAEKCYGSPLVAKLLGRVLSGTTKEEEWKILLKGMPNPEEVVDNILPSLKQSYELLPLHLKRCFAYCSIFPKGQEFDRDYLVKLWMSEGLIKNERRNARTLEDIGRKQFNDLLGRSFFQPCGQPGGCDSYVMPGAIHDLAESVSVYECVRADHSGIQHGKLRMARYAYLCGDHLKHESLNNIYDKEHLRTLIITGVPALVINILQMKLSSNLKCLRSLDMSKCKLDNLHESIGNLIHLRYLNLSGSLFESLPESICRLLNLQTLNLDDCDNLKELPKGMCNLINMRHIGLSLNWEKWNGKDFDSMPPELGRLTSLQTLSRFSVSKRGGCGITELEDLKLSGDLCISNLENVGNGRDARDANLWNKELRELRLRWRGNSTNEEEVIMQLRPSNAIRSICIEGYNGSKLPDWVAEPSFGHLEMLKLFNCKVCYNLPQIATLPQLKRLYLLGLHKVRDLNDLVGGTTNSVAFPSLELLRLSDMLELEKWFVVPNGSLTKLCDLSISNCPKLEEISDLPPSLTRFEVRKCRALKLPAATVPSLSNVIVEEVDSKIIGWVQNLTSLTSLSIIKVPELKRITEDNLRCLSGVTMLKIDGCNELTSIAAGPQNLPSLKKLEISFCTKFSLFCSQGLPDQIEELYLKGLKSLDKLPDELDQLGHLYALKLCDVPMLQSVPVMPPDLDILTIKGCPKLEKKCRIGGEDWDKVKHVSCWRIGDATNL</sequence>
<dbReference type="PRINTS" id="PR00364">
    <property type="entry name" value="DISEASERSIST"/>
</dbReference>
<dbReference type="PANTHER" id="PTHR36766">
    <property type="entry name" value="PLANT BROAD-SPECTRUM MILDEW RESISTANCE PROTEIN RPW8"/>
    <property type="match status" value="1"/>
</dbReference>
<evidence type="ECO:0000256" key="1">
    <source>
        <dbReference type="ARBA" id="ARBA00008894"/>
    </source>
</evidence>
<dbReference type="InterPro" id="IPR041118">
    <property type="entry name" value="Rx_N"/>
</dbReference>
<dbReference type="InterPro" id="IPR027417">
    <property type="entry name" value="P-loop_NTPase"/>
</dbReference>
<dbReference type="SUPFAM" id="SSF52540">
    <property type="entry name" value="P-loop containing nucleoside triphosphate hydrolases"/>
    <property type="match status" value="1"/>
</dbReference>
<evidence type="ECO:0000259" key="7">
    <source>
        <dbReference type="Pfam" id="PF00931"/>
    </source>
</evidence>
<comment type="caution">
    <text evidence="11">The sequence shown here is derived from an EMBL/GenBank/DDBJ whole genome shotgun (WGS) entry which is preliminary data.</text>
</comment>
<proteinExistence type="inferred from homology"/>
<evidence type="ECO:0000259" key="9">
    <source>
        <dbReference type="Pfam" id="PF23559"/>
    </source>
</evidence>
<dbReference type="Pfam" id="PF00931">
    <property type="entry name" value="NB-ARC"/>
    <property type="match status" value="1"/>
</dbReference>
<dbReference type="Pfam" id="PF23559">
    <property type="entry name" value="WHD_DRP"/>
    <property type="match status" value="1"/>
</dbReference>
<dbReference type="PANTHER" id="PTHR36766:SF40">
    <property type="entry name" value="DISEASE RESISTANCE PROTEIN RGA3"/>
    <property type="match status" value="1"/>
</dbReference>
<dbReference type="SUPFAM" id="SSF52058">
    <property type="entry name" value="L domain-like"/>
    <property type="match status" value="1"/>
</dbReference>
<dbReference type="GO" id="GO:0006952">
    <property type="term" value="P:defense response"/>
    <property type="evidence" value="ECO:0007669"/>
    <property type="project" value="UniProtKB-KW"/>
</dbReference>
<evidence type="ECO:0000313" key="11">
    <source>
        <dbReference type="EMBL" id="KAJ4787307.1"/>
    </source>
</evidence>
<dbReference type="EMBL" id="JAMFTS010000002">
    <property type="protein sequence ID" value="KAJ4787307.1"/>
    <property type="molecule type" value="Genomic_DNA"/>
</dbReference>
<organism evidence="11 12">
    <name type="scientific">Rhynchospora pubera</name>
    <dbReference type="NCBI Taxonomy" id="906938"/>
    <lineage>
        <taxon>Eukaryota</taxon>
        <taxon>Viridiplantae</taxon>
        <taxon>Streptophyta</taxon>
        <taxon>Embryophyta</taxon>
        <taxon>Tracheophyta</taxon>
        <taxon>Spermatophyta</taxon>
        <taxon>Magnoliopsida</taxon>
        <taxon>Liliopsida</taxon>
        <taxon>Poales</taxon>
        <taxon>Cyperaceae</taxon>
        <taxon>Cyperoideae</taxon>
        <taxon>Rhynchosporeae</taxon>
        <taxon>Rhynchospora</taxon>
    </lineage>
</organism>
<keyword evidence="5" id="KW-0611">Plant defense</keyword>
<dbReference type="Gene3D" id="3.80.10.10">
    <property type="entry name" value="Ribonuclease Inhibitor"/>
    <property type="match status" value="3"/>
</dbReference>
<dbReference type="GO" id="GO:0005524">
    <property type="term" value="F:ATP binding"/>
    <property type="evidence" value="ECO:0007669"/>
    <property type="project" value="UniProtKB-KW"/>
</dbReference>
<evidence type="ECO:0000259" key="8">
    <source>
        <dbReference type="Pfam" id="PF18052"/>
    </source>
</evidence>
<feature type="domain" description="Disease resistance protein winged helix" evidence="9">
    <location>
        <begin position="452"/>
        <end position="523"/>
    </location>
</feature>
<keyword evidence="3" id="KW-0677">Repeat</keyword>
<dbReference type="InterPro" id="IPR036388">
    <property type="entry name" value="WH-like_DNA-bd_sf"/>
</dbReference>
<dbReference type="GO" id="GO:0043531">
    <property type="term" value="F:ADP binding"/>
    <property type="evidence" value="ECO:0007669"/>
    <property type="project" value="InterPro"/>
</dbReference>
<gene>
    <name evidence="11" type="ORF">LUZ62_038553</name>
</gene>
<dbReference type="InterPro" id="IPR032675">
    <property type="entry name" value="LRR_dom_sf"/>
</dbReference>
<name>A0AAV8FAQ3_9POAL</name>
<dbReference type="Gene3D" id="1.20.5.4130">
    <property type="match status" value="1"/>
</dbReference>
<evidence type="ECO:0000256" key="5">
    <source>
        <dbReference type="ARBA" id="ARBA00022821"/>
    </source>
</evidence>
<keyword evidence="4" id="KW-0547">Nucleotide-binding</keyword>
<evidence type="ECO:0000256" key="6">
    <source>
        <dbReference type="ARBA" id="ARBA00022840"/>
    </source>
</evidence>
<dbReference type="Gene3D" id="1.10.10.10">
    <property type="entry name" value="Winged helix-like DNA-binding domain superfamily/Winged helix DNA-binding domain"/>
    <property type="match status" value="1"/>
</dbReference>
<keyword evidence="12" id="KW-1185">Reference proteome</keyword>
<dbReference type="Proteomes" id="UP001140206">
    <property type="component" value="Chromosome 2"/>
</dbReference>
<keyword evidence="2" id="KW-0433">Leucine-rich repeat</keyword>
<evidence type="ECO:0000313" key="12">
    <source>
        <dbReference type="Proteomes" id="UP001140206"/>
    </source>
</evidence>
<feature type="domain" description="NB-ARC" evidence="7">
    <location>
        <begin position="207"/>
        <end position="366"/>
    </location>
</feature>
<dbReference type="Gene3D" id="1.10.8.430">
    <property type="entry name" value="Helical domain of apoptotic protease-activating factors"/>
    <property type="match status" value="1"/>
</dbReference>
<dbReference type="GO" id="GO:0051707">
    <property type="term" value="P:response to other organism"/>
    <property type="evidence" value="ECO:0007669"/>
    <property type="project" value="UniProtKB-ARBA"/>
</dbReference>
<feature type="domain" description="Disease resistance N-terminal" evidence="8">
    <location>
        <begin position="35"/>
        <end position="122"/>
    </location>
</feature>
<feature type="domain" description="R13L1/DRL21-like LRR repeat region" evidence="10">
    <location>
        <begin position="714"/>
        <end position="830"/>
    </location>
</feature>
<evidence type="ECO:0000256" key="4">
    <source>
        <dbReference type="ARBA" id="ARBA00022741"/>
    </source>
</evidence>
<evidence type="ECO:0000256" key="3">
    <source>
        <dbReference type="ARBA" id="ARBA00022737"/>
    </source>
</evidence>
<dbReference type="Pfam" id="PF25019">
    <property type="entry name" value="LRR_R13L1-DRL21"/>
    <property type="match status" value="1"/>
</dbReference>
<dbReference type="InterPro" id="IPR056789">
    <property type="entry name" value="LRR_R13L1-DRL21"/>
</dbReference>
<dbReference type="InterPro" id="IPR058922">
    <property type="entry name" value="WHD_DRP"/>
</dbReference>
<dbReference type="AlphaFoldDB" id="A0AAV8FAQ3"/>
<evidence type="ECO:0000256" key="2">
    <source>
        <dbReference type="ARBA" id="ARBA00022614"/>
    </source>
</evidence>
<accession>A0AAV8FAQ3</accession>
<protein>
    <submittedName>
        <fullName evidence="11">NBS-LRR-like resistance protein</fullName>
    </submittedName>
</protein>
<dbReference type="InterPro" id="IPR042197">
    <property type="entry name" value="Apaf_helical"/>
</dbReference>